<dbReference type="InterPro" id="IPR050362">
    <property type="entry name" value="Cation-dep_OMT"/>
</dbReference>
<evidence type="ECO:0000313" key="5">
    <source>
        <dbReference type="Proteomes" id="UP000016511"/>
    </source>
</evidence>
<dbReference type="EMBL" id="AWSJ01000171">
    <property type="protein sequence ID" value="ERI09023.1"/>
    <property type="molecule type" value="Genomic_DNA"/>
</dbReference>
<accession>U1X391</accession>
<sequence>MNESESDNQHNQIISMLLFFIKYRDRKRSRYSKMNQEEYIRSLFAQPDEILADVIKSIERQGMPSISVSPEGGIFLTMLVRTANAKQILEIGALGGYSGICLLRGLRGEGHLTSLELKQEYADLAHANLKKAGVGEQVTYRIGEALDSLGQLEREGKTFDFFFIDADKPNYSNYLEHCIRLANPGAIIVADNVLWHGRVYDETAQEDSTRALRAFNEKIAGDSRLESLLIPLGDGMAMARVKEK</sequence>
<evidence type="ECO:0000256" key="3">
    <source>
        <dbReference type="ARBA" id="ARBA00022691"/>
    </source>
</evidence>
<dbReference type="GO" id="GO:0008757">
    <property type="term" value="F:S-adenosylmethionine-dependent methyltransferase activity"/>
    <property type="evidence" value="ECO:0007669"/>
    <property type="project" value="TreeGrafter"/>
</dbReference>
<dbReference type="HOGENOM" id="CLU_067676_4_0_9"/>
<keyword evidence="2 4" id="KW-0808">Transferase</keyword>
<name>U1X391_ANEAE</name>
<evidence type="ECO:0000313" key="4">
    <source>
        <dbReference type="EMBL" id="ERI09023.1"/>
    </source>
</evidence>
<dbReference type="eggNOG" id="COG4122">
    <property type="taxonomic scope" value="Bacteria"/>
</dbReference>
<dbReference type="PATRIC" id="fig|649747.3.peg.2615"/>
<reference evidence="4 5" key="1">
    <citation type="submission" date="2013-08" db="EMBL/GenBank/DDBJ databases">
        <authorList>
            <person name="Weinstock G."/>
            <person name="Sodergren E."/>
            <person name="Wylie T."/>
            <person name="Fulton L."/>
            <person name="Fulton R."/>
            <person name="Fronick C."/>
            <person name="O'Laughlin M."/>
            <person name="Godfrey J."/>
            <person name="Miner T."/>
            <person name="Herter B."/>
            <person name="Appelbaum E."/>
            <person name="Cordes M."/>
            <person name="Lek S."/>
            <person name="Wollam A."/>
            <person name="Pepin K.H."/>
            <person name="Palsikar V.B."/>
            <person name="Mitreva M."/>
            <person name="Wilson R.K."/>
        </authorList>
    </citation>
    <scope>NUCLEOTIDE SEQUENCE [LARGE SCALE GENOMIC DNA]</scope>
    <source>
        <strain evidence="4 5">ATCC 12856</strain>
    </source>
</reference>
<dbReference type="PANTHER" id="PTHR10509:SF14">
    <property type="entry name" value="CAFFEOYL-COA O-METHYLTRANSFERASE 3-RELATED"/>
    <property type="match status" value="1"/>
</dbReference>
<keyword evidence="1 4" id="KW-0489">Methyltransferase</keyword>
<dbReference type="Proteomes" id="UP000016511">
    <property type="component" value="Unassembled WGS sequence"/>
</dbReference>
<dbReference type="PANTHER" id="PTHR10509">
    <property type="entry name" value="O-METHYLTRANSFERASE-RELATED"/>
    <property type="match status" value="1"/>
</dbReference>
<dbReference type="InterPro" id="IPR029063">
    <property type="entry name" value="SAM-dependent_MTases_sf"/>
</dbReference>
<dbReference type="Pfam" id="PF01596">
    <property type="entry name" value="Methyltransf_3"/>
    <property type="match status" value="1"/>
</dbReference>
<dbReference type="AlphaFoldDB" id="U1X391"/>
<dbReference type="PROSITE" id="PS51682">
    <property type="entry name" value="SAM_OMT_I"/>
    <property type="match status" value="1"/>
</dbReference>
<dbReference type="GO" id="GO:0008171">
    <property type="term" value="F:O-methyltransferase activity"/>
    <property type="evidence" value="ECO:0007669"/>
    <property type="project" value="InterPro"/>
</dbReference>
<protein>
    <submittedName>
        <fullName evidence="4">O-methyltransferase</fullName>
    </submittedName>
</protein>
<dbReference type="GO" id="GO:0032259">
    <property type="term" value="P:methylation"/>
    <property type="evidence" value="ECO:0007669"/>
    <property type="project" value="UniProtKB-KW"/>
</dbReference>
<evidence type="ECO:0000256" key="2">
    <source>
        <dbReference type="ARBA" id="ARBA00022679"/>
    </source>
</evidence>
<keyword evidence="3" id="KW-0949">S-adenosyl-L-methionine</keyword>
<dbReference type="SUPFAM" id="SSF53335">
    <property type="entry name" value="S-adenosyl-L-methionine-dependent methyltransferases"/>
    <property type="match status" value="1"/>
</dbReference>
<dbReference type="InterPro" id="IPR002935">
    <property type="entry name" value="SAM_O-MeTrfase"/>
</dbReference>
<evidence type="ECO:0000256" key="1">
    <source>
        <dbReference type="ARBA" id="ARBA00022603"/>
    </source>
</evidence>
<gene>
    <name evidence="4" type="ORF">HMPREF0083_02890</name>
</gene>
<organism evidence="4 5">
    <name type="scientific">Aneurinibacillus aneurinilyticus ATCC 12856</name>
    <dbReference type="NCBI Taxonomy" id="649747"/>
    <lineage>
        <taxon>Bacteria</taxon>
        <taxon>Bacillati</taxon>
        <taxon>Bacillota</taxon>
        <taxon>Bacilli</taxon>
        <taxon>Bacillales</taxon>
        <taxon>Paenibacillaceae</taxon>
        <taxon>Aneurinibacillus group</taxon>
        <taxon>Aneurinibacillus</taxon>
    </lineage>
</organism>
<comment type="caution">
    <text evidence="4">The sequence shown here is derived from an EMBL/GenBank/DDBJ whole genome shotgun (WGS) entry which is preliminary data.</text>
</comment>
<keyword evidence="5" id="KW-1185">Reference proteome</keyword>
<dbReference type="Gene3D" id="3.40.50.150">
    <property type="entry name" value="Vaccinia Virus protein VP39"/>
    <property type="match status" value="1"/>
</dbReference>
<proteinExistence type="predicted"/>
<dbReference type="STRING" id="649747.HMPREF0083_02890"/>